<gene>
    <name evidence="2" type="ORF">ACFO5X_12690</name>
</gene>
<name>A0ABV9KHI8_9RHOB</name>
<dbReference type="EMBL" id="JBHSGI010000009">
    <property type="protein sequence ID" value="MFC4669414.1"/>
    <property type="molecule type" value="Genomic_DNA"/>
</dbReference>
<sequence>MKHVFMAAVLAVAANGAAAQQAVTYATKSSFEDVIFELENAITDEGLVVDWVSHVGDMLERTRADVGSDKVIFERADVYNFCSALVSRHVMEADPMNIAFCPYGIFVAQLADETGQIIVGYRSFPDGPMQEAAALLDSLARKAAGVE</sequence>
<accession>A0ABV9KHI8</accession>
<reference evidence="3" key="1">
    <citation type="journal article" date="2019" name="Int. J. Syst. Evol. Microbiol.">
        <title>The Global Catalogue of Microorganisms (GCM) 10K type strain sequencing project: providing services to taxonomists for standard genome sequencing and annotation.</title>
        <authorList>
            <consortium name="The Broad Institute Genomics Platform"/>
            <consortium name="The Broad Institute Genome Sequencing Center for Infectious Disease"/>
            <person name="Wu L."/>
            <person name="Ma J."/>
        </authorList>
    </citation>
    <scope>NUCLEOTIDE SEQUENCE [LARGE SCALE GENOMIC DNA]</scope>
    <source>
        <strain evidence="3">CGMCC 4.7283</strain>
    </source>
</reference>
<feature type="signal peptide" evidence="1">
    <location>
        <begin position="1"/>
        <end position="19"/>
    </location>
</feature>
<dbReference type="SUPFAM" id="SSF103247">
    <property type="entry name" value="TT1751-like"/>
    <property type="match status" value="1"/>
</dbReference>
<proteinExistence type="predicted"/>
<evidence type="ECO:0000313" key="2">
    <source>
        <dbReference type="EMBL" id="MFC4669414.1"/>
    </source>
</evidence>
<evidence type="ECO:0000256" key="1">
    <source>
        <dbReference type="SAM" id="SignalP"/>
    </source>
</evidence>
<dbReference type="Proteomes" id="UP001595973">
    <property type="component" value="Unassembled WGS sequence"/>
</dbReference>
<dbReference type="InterPro" id="IPR035923">
    <property type="entry name" value="TT1751-like_sf"/>
</dbReference>
<comment type="caution">
    <text evidence="2">The sequence shown here is derived from an EMBL/GenBank/DDBJ whole genome shotgun (WGS) entry which is preliminary data.</text>
</comment>
<dbReference type="RefSeq" id="WP_380717834.1">
    <property type="nucleotide sequence ID" value="NZ_JBHSGI010000009.1"/>
</dbReference>
<dbReference type="Gene3D" id="3.30.310.70">
    <property type="entry name" value="TT1751-like domain"/>
    <property type="match status" value="1"/>
</dbReference>
<keyword evidence="1" id="KW-0732">Signal</keyword>
<keyword evidence="3" id="KW-1185">Reference proteome</keyword>
<organism evidence="2 3">
    <name type="scientific">Seohaeicola nanhaiensis</name>
    <dbReference type="NCBI Taxonomy" id="1387282"/>
    <lineage>
        <taxon>Bacteria</taxon>
        <taxon>Pseudomonadati</taxon>
        <taxon>Pseudomonadota</taxon>
        <taxon>Alphaproteobacteria</taxon>
        <taxon>Rhodobacterales</taxon>
        <taxon>Roseobacteraceae</taxon>
        <taxon>Seohaeicola</taxon>
    </lineage>
</organism>
<feature type="chain" id="PRO_5045888638" evidence="1">
    <location>
        <begin position="20"/>
        <end position="147"/>
    </location>
</feature>
<evidence type="ECO:0000313" key="3">
    <source>
        <dbReference type="Proteomes" id="UP001595973"/>
    </source>
</evidence>
<protein>
    <submittedName>
        <fullName evidence="2">DUF302 domain-containing protein</fullName>
    </submittedName>
</protein>